<dbReference type="InterPro" id="IPR012337">
    <property type="entry name" value="RNaseH-like_sf"/>
</dbReference>
<name>A0ABP0M098_9DINO</name>
<protein>
    <recommendedName>
        <fullName evidence="2">Integrase catalytic domain-containing protein</fullName>
    </recommendedName>
</protein>
<feature type="region of interest" description="Disordered" evidence="1">
    <location>
        <begin position="1"/>
        <end position="44"/>
    </location>
</feature>
<keyword evidence="4" id="KW-1185">Reference proteome</keyword>
<organism evidence="3 4">
    <name type="scientific">Durusdinium trenchii</name>
    <dbReference type="NCBI Taxonomy" id="1381693"/>
    <lineage>
        <taxon>Eukaryota</taxon>
        <taxon>Sar</taxon>
        <taxon>Alveolata</taxon>
        <taxon>Dinophyceae</taxon>
        <taxon>Suessiales</taxon>
        <taxon>Symbiodiniaceae</taxon>
        <taxon>Durusdinium</taxon>
    </lineage>
</organism>
<feature type="region of interest" description="Disordered" evidence="1">
    <location>
        <begin position="342"/>
        <end position="408"/>
    </location>
</feature>
<dbReference type="Proteomes" id="UP001642484">
    <property type="component" value="Unassembled WGS sequence"/>
</dbReference>
<evidence type="ECO:0000313" key="3">
    <source>
        <dbReference type="EMBL" id="CAK9044923.1"/>
    </source>
</evidence>
<comment type="caution">
    <text evidence="3">The sequence shown here is derived from an EMBL/GenBank/DDBJ whole genome shotgun (WGS) entry which is preliminary data.</text>
</comment>
<feature type="domain" description="Integrase catalytic" evidence="2">
    <location>
        <begin position="845"/>
        <end position="1026"/>
    </location>
</feature>
<feature type="region of interest" description="Disordered" evidence="1">
    <location>
        <begin position="799"/>
        <end position="829"/>
    </location>
</feature>
<dbReference type="PROSITE" id="PS50994">
    <property type="entry name" value="INTEGRASE"/>
    <property type="match status" value="1"/>
</dbReference>
<evidence type="ECO:0000256" key="1">
    <source>
        <dbReference type="SAM" id="MobiDB-lite"/>
    </source>
</evidence>
<reference evidence="3 4" key="1">
    <citation type="submission" date="2024-02" db="EMBL/GenBank/DDBJ databases">
        <authorList>
            <person name="Chen Y."/>
            <person name="Shah S."/>
            <person name="Dougan E. K."/>
            <person name="Thang M."/>
            <person name="Chan C."/>
        </authorList>
    </citation>
    <scope>NUCLEOTIDE SEQUENCE [LARGE SCALE GENOMIC DNA]</scope>
</reference>
<sequence>MGDVEQGFSRAAGGYASTSGAMGTRGETGRDRDPPPGYDGLDPETTFRQYEKQVALWEYETEVVRAKRGVKLIRHLSGVALTAVDHLEIEQITGEEGVKNILTALREFFNPHLEVSLPRAFEAAVYGAPRSTKETFGEFTKRMERAFVNLAKEGVDLPDGARGYIMYQQASLSESQEQQLLTWAQGCYNRKEITIALRRLDKVIRDKGKTGFMTEEGYEAEIHMGEAYLNEDSGYPDDDDENFVYMLHRRQQMPAYMERPAFCGITTKPVEGVVDTGSKSADSVEDYYAEVIMNGAPLKWALEGRAADIRKQLHEARPLEHEDGESAPSSRLCKFRPNDSCEEWRTHHGSSASNAKHPDENSGSHPGGLAITSGLRAKLARDEGEPPARNGYEQPDHPAAAQERAGGLHDQISQASYTQVNHLVEEMRKTANASREQELRPEKLLQMLVQLQQEQHPGAGSQHSPPRPPQWLSSFFTTNISAGFWRLRNIIFDGEPGGILGPGGADSGFLTESKEVQKPRGKRPTRWARKAQRGQNPYFVVDKEYYMWDHGEWKKKSVEIEEDHFNDRRLSRANKKKLAKAMRERRDAVQIGEVYGPGRMKEAASEWKLSMSTCYDLLTGWDLAQEDHRKAMWQALREEKPDFLIISPPCTAFSQLQAVNWGRMMPQRRVALLKAGLEHLQLAAAAVKWQLNRGGHILFEQPAGASSWKEPCIQAVAQRPEVYTIVNHQCQFGLNVDGLGPNKKPTRWMSSSHKGSVTAQPPMRRGTHAHTLQNGMPAKAAIYPPQLCHAIAQGIAEQTQAQERYAADAEEEEDEEVEGPPIEEQEDHGAVTEVEKKALTKVHKAVGHPQNQEFVRFLRAARVRGDLIRWVAQEFKRDVCQANQRRKHKPILNMVDWGTNYQMCEMLPGKNPNEVWAAYRSTWARTFGHPEVIICDMGREFMGEFISKAASEGIVVHQIASKALWQQGKTERHGGHMKEMINKARSEMVIQTDEDLKLMLSEVEQMKNRYSNRSGFAPVQRQVGQWPRLPTELTSDNAVDPTLLDGVLTDDIEKLHEVRRIARKAFCEYNADSTIKRALRSRPRVS</sequence>
<dbReference type="InterPro" id="IPR001584">
    <property type="entry name" value="Integrase_cat-core"/>
</dbReference>
<dbReference type="InterPro" id="IPR036397">
    <property type="entry name" value="RNaseH_sf"/>
</dbReference>
<evidence type="ECO:0000313" key="4">
    <source>
        <dbReference type="Proteomes" id="UP001642484"/>
    </source>
</evidence>
<dbReference type="Gene3D" id="3.30.420.10">
    <property type="entry name" value="Ribonuclease H-like superfamily/Ribonuclease H"/>
    <property type="match status" value="1"/>
</dbReference>
<proteinExistence type="predicted"/>
<evidence type="ECO:0000259" key="2">
    <source>
        <dbReference type="PROSITE" id="PS50994"/>
    </source>
</evidence>
<dbReference type="EMBL" id="CAXAMN010015069">
    <property type="protein sequence ID" value="CAK9044923.1"/>
    <property type="molecule type" value="Genomic_DNA"/>
</dbReference>
<accession>A0ABP0M098</accession>
<gene>
    <name evidence="3" type="ORF">CCMP2556_LOCUS23564</name>
</gene>
<feature type="compositionally biased region" description="Acidic residues" evidence="1">
    <location>
        <begin position="808"/>
        <end position="826"/>
    </location>
</feature>
<dbReference type="SUPFAM" id="SSF53098">
    <property type="entry name" value="Ribonuclease H-like"/>
    <property type="match status" value="1"/>
</dbReference>